<dbReference type="AlphaFoldDB" id="K7MQN2"/>
<sequence length="59" mass="6746">MHLRSDQNTKNQNRAKFLHACARILQNQHATTYIITCIHGFEHQPSNNLKLFQAASRGA</sequence>
<keyword evidence="3" id="KW-1185">Reference proteome</keyword>
<dbReference type="EnsemblPlants" id="KRG98593">
    <property type="protein sequence ID" value="KRG98593"/>
    <property type="gene ID" value="GLYMA_18G083000"/>
</dbReference>
<evidence type="ECO:0000313" key="1">
    <source>
        <dbReference type="EMBL" id="KRG98593.1"/>
    </source>
</evidence>
<dbReference type="InParanoid" id="K7MQN2"/>
<name>K7MQN2_SOYBN</name>
<protein>
    <submittedName>
        <fullName evidence="1 2">Uncharacterized protein</fullName>
    </submittedName>
</protein>
<proteinExistence type="predicted"/>
<dbReference type="Gramene" id="KRG98593">
    <property type="protein sequence ID" value="KRG98593"/>
    <property type="gene ID" value="GLYMA_18G083000"/>
</dbReference>
<dbReference type="PaxDb" id="3847-GLYMA18G09230.1"/>
<dbReference type="EMBL" id="CM000851">
    <property type="protein sequence ID" value="KRG98593.1"/>
    <property type="molecule type" value="Genomic_DNA"/>
</dbReference>
<evidence type="ECO:0000313" key="3">
    <source>
        <dbReference type="Proteomes" id="UP000008827"/>
    </source>
</evidence>
<reference evidence="2" key="2">
    <citation type="submission" date="2018-02" db="UniProtKB">
        <authorList>
            <consortium name="EnsemblPlants"/>
        </authorList>
    </citation>
    <scope>IDENTIFICATION</scope>
    <source>
        <strain evidence="2">Williams 82</strain>
    </source>
</reference>
<dbReference type="Proteomes" id="UP000008827">
    <property type="component" value="Chromosome 18"/>
</dbReference>
<dbReference type="HOGENOM" id="CLU_2965556_0_0_1"/>
<organism evidence="1">
    <name type="scientific">Glycine max</name>
    <name type="common">Soybean</name>
    <name type="synonym">Glycine hispida</name>
    <dbReference type="NCBI Taxonomy" id="3847"/>
    <lineage>
        <taxon>Eukaryota</taxon>
        <taxon>Viridiplantae</taxon>
        <taxon>Streptophyta</taxon>
        <taxon>Embryophyta</taxon>
        <taxon>Tracheophyta</taxon>
        <taxon>Spermatophyta</taxon>
        <taxon>Magnoliopsida</taxon>
        <taxon>eudicotyledons</taxon>
        <taxon>Gunneridae</taxon>
        <taxon>Pentapetalae</taxon>
        <taxon>rosids</taxon>
        <taxon>fabids</taxon>
        <taxon>Fabales</taxon>
        <taxon>Fabaceae</taxon>
        <taxon>Papilionoideae</taxon>
        <taxon>50 kb inversion clade</taxon>
        <taxon>NPAAA clade</taxon>
        <taxon>indigoferoid/millettioid clade</taxon>
        <taxon>Phaseoleae</taxon>
        <taxon>Glycine</taxon>
        <taxon>Glycine subgen. Soja</taxon>
    </lineage>
</organism>
<gene>
    <name evidence="1" type="ORF">GLYMA_18G083000</name>
</gene>
<reference evidence="1 2" key="1">
    <citation type="journal article" date="2010" name="Nature">
        <title>Genome sequence of the palaeopolyploid soybean.</title>
        <authorList>
            <person name="Schmutz J."/>
            <person name="Cannon S.B."/>
            <person name="Schlueter J."/>
            <person name="Ma J."/>
            <person name="Mitros T."/>
            <person name="Nelson W."/>
            <person name="Hyten D.L."/>
            <person name="Song Q."/>
            <person name="Thelen J.J."/>
            <person name="Cheng J."/>
            <person name="Xu D."/>
            <person name="Hellsten U."/>
            <person name="May G.D."/>
            <person name="Yu Y."/>
            <person name="Sakurai T."/>
            <person name="Umezawa T."/>
            <person name="Bhattacharyya M.K."/>
            <person name="Sandhu D."/>
            <person name="Valliyodan B."/>
            <person name="Lindquist E."/>
            <person name="Peto M."/>
            <person name="Grant D."/>
            <person name="Shu S."/>
            <person name="Goodstein D."/>
            <person name="Barry K."/>
            <person name="Futrell-Griggs M."/>
            <person name="Abernathy B."/>
            <person name="Du J."/>
            <person name="Tian Z."/>
            <person name="Zhu L."/>
            <person name="Gill N."/>
            <person name="Joshi T."/>
            <person name="Libault M."/>
            <person name="Sethuraman A."/>
            <person name="Zhang X.-C."/>
            <person name="Shinozaki K."/>
            <person name="Nguyen H.T."/>
            <person name="Wing R.A."/>
            <person name="Cregan P."/>
            <person name="Specht J."/>
            <person name="Grimwood J."/>
            <person name="Rokhsar D."/>
            <person name="Stacey G."/>
            <person name="Shoemaker R.C."/>
            <person name="Jackson S.A."/>
        </authorList>
    </citation>
    <scope>NUCLEOTIDE SEQUENCE</scope>
    <source>
        <strain evidence="2">cv. Williams 82</strain>
        <tissue evidence="1">Callus</tissue>
    </source>
</reference>
<accession>K7MQN2</accession>
<reference evidence="1" key="3">
    <citation type="submission" date="2018-07" db="EMBL/GenBank/DDBJ databases">
        <title>WGS assembly of Glycine max.</title>
        <authorList>
            <person name="Schmutz J."/>
            <person name="Cannon S."/>
            <person name="Schlueter J."/>
            <person name="Ma J."/>
            <person name="Mitros T."/>
            <person name="Nelson W."/>
            <person name="Hyten D."/>
            <person name="Song Q."/>
            <person name="Thelen J."/>
            <person name="Cheng J."/>
            <person name="Xu D."/>
            <person name="Hellsten U."/>
            <person name="May G."/>
            <person name="Yu Y."/>
            <person name="Sakurai T."/>
            <person name="Umezawa T."/>
            <person name="Bhattacharyya M."/>
            <person name="Sandhu D."/>
            <person name="Valliyodan B."/>
            <person name="Lindquist E."/>
            <person name="Peto M."/>
            <person name="Grant D."/>
            <person name="Shu S."/>
            <person name="Goodstein D."/>
            <person name="Barry K."/>
            <person name="Futrell-Griggs M."/>
            <person name="Abernathy B."/>
            <person name="Du J."/>
            <person name="Tian Z."/>
            <person name="Zhu L."/>
            <person name="Gill N."/>
            <person name="Joshi T."/>
            <person name="Libault M."/>
            <person name="Sethuraman A."/>
            <person name="Zhang X."/>
            <person name="Shinozaki K."/>
            <person name="Nguyen H."/>
            <person name="Wing R."/>
            <person name="Cregan P."/>
            <person name="Specht J."/>
            <person name="Grimwood J."/>
            <person name="Rokhsar D."/>
            <person name="Stacey G."/>
            <person name="Shoemaker R."/>
            <person name="Jackson S."/>
        </authorList>
    </citation>
    <scope>NUCLEOTIDE SEQUENCE</scope>
    <source>
        <tissue evidence="1">Callus</tissue>
    </source>
</reference>
<evidence type="ECO:0000313" key="2">
    <source>
        <dbReference type="EnsemblPlants" id="KRG98593"/>
    </source>
</evidence>